<sequence>MGRRKNPPFDPCPKIPASKEDFDSWCKNGKLALIVKVIGKKIPMNMLEANITRNWAAKGSIQVIDMPNEFFLLHFTAEEDYNVVGRPMGGRRSLSDDSEMETPRFLLQIASLSVYLPGYGHKEKDCASGEVKD</sequence>
<dbReference type="EMBL" id="JAYKXN010000008">
    <property type="protein sequence ID" value="KAK7264914.1"/>
    <property type="molecule type" value="Genomic_DNA"/>
</dbReference>
<comment type="caution">
    <text evidence="2">The sequence shown here is derived from an EMBL/GenBank/DDBJ whole genome shotgun (WGS) entry which is preliminary data.</text>
</comment>
<accession>A0AAN9EWA8</accession>
<protein>
    <recommendedName>
        <fullName evidence="1">DUF4283 domain-containing protein</fullName>
    </recommendedName>
</protein>
<organism evidence="2 3">
    <name type="scientific">Clitoria ternatea</name>
    <name type="common">Butterfly pea</name>
    <dbReference type="NCBI Taxonomy" id="43366"/>
    <lineage>
        <taxon>Eukaryota</taxon>
        <taxon>Viridiplantae</taxon>
        <taxon>Streptophyta</taxon>
        <taxon>Embryophyta</taxon>
        <taxon>Tracheophyta</taxon>
        <taxon>Spermatophyta</taxon>
        <taxon>Magnoliopsida</taxon>
        <taxon>eudicotyledons</taxon>
        <taxon>Gunneridae</taxon>
        <taxon>Pentapetalae</taxon>
        <taxon>rosids</taxon>
        <taxon>fabids</taxon>
        <taxon>Fabales</taxon>
        <taxon>Fabaceae</taxon>
        <taxon>Papilionoideae</taxon>
        <taxon>50 kb inversion clade</taxon>
        <taxon>NPAAA clade</taxon>
        <taxon>indigoferoid/millettioid clade</taxon>
        <taxon>Phaseoleae</taxon>
        <taxon>Clitoria</taxon>
    </lineage>
</organism>
<name>A0AAN9EWA8_CLITE</name>
<keyword evidence="3" id="KW-1185">Reference proteome</keyword>
<dbReference type="AlphaFoldDB" id="A0AAN9EWA8"/>
<reference evidence="2 3" key="1">
    <citation type="submission" date="2024-01" db="EMBL/GenBank/DDBJ databases">
        <title>The genomes of 5 underutilized Papilionoideae crops provide insights into root nodulation and disease resistance.</title>
        <authorList>
            <person name="Yuan L."/>
        </authorList>
    </citation>
    <scope>NUCLEOTIDE SEQUENCE [LARGE SCALE GENOMIC DNA]</scope>
    <source>
        <strain evidence="2">LY-2023</strain>
        <tissue evidence="2">Leaf</tissue>
    </source>
</reference>
<gene>
    <name evidence="2" type="ORF">RJT34_32527</name>
</gene>
<dbReference type="Proteomes" id="UP001359559">
    <property type="component" value="Unassembled WGS sequence"/>
</dbReference>
<evidence type="ECO:0000313" key="3">
    <source>
        <dbReference type="Proteomes" id="UP001359559"/>
    </source>
</evidence>
<dbReference type="Pfam" id="PF14111">
    <property type="entry name" value="DUF4283"/>
    <property type="match status" value="1"/>
</dbReference>
<evidence type="ECO:0000313" key="2">
    <source>
        <dbReference type="EMBL" id="KAK7264914.1"/>
    </source>
</evidence>
<evidence type="ECO:0000259" key="1">
    <source>
        <dbReference type="Pfam" id="PF14111"/>
    </source>
</evidence>
<proteinExistence type="predicted"/>
<dbReference type="InterPro" id="IPR025558">
    <property type="entry name" value="DUF4283"/>
</dbReference>
<feature type="domain" description="DUF4283" evidence="1">
    <location>
        <begin position="30"/>
        <end position="84"/>
    </location>
</feature>